<evidence type="ECO:0000313" key="2">
    <source>
        <dbReference type="Proteomes" id="UP000253792"/>
    </source>
</evidence>
<protein>
    <submittedName>
        <fullName evidence="1">Uncharacterized protein</fullName>
    </submittedName>
</protein>
<dbReference type="AlphaFoldDB" id="A0A369L797"/>
<keyword evidence="2" id="KW-1185">Reference proteome</keyword>
<name>A0A369L797_9ACTN</name>
<evidence type="ECO:0000313" key="1">
    <source>
        <dbReference type="EMBL" id="RDB55094.1"/>
    </source>
</evidence>
<dbReference type="EMBL" id="PPTP01000006">
    <property type="protein sequence ID" value="RDB55094.1"/>
    <property type="molecule type" value="Genomic_DNA"/>
</dbReference>
<reference evidence="1 2" key="1">
    <citation type="journal article" date="2018" name="Elife">
        <title>Discovery and characterization of a prevalent human gut bacterial enzyme sufficient for the inactivation of a family of plant toxins.</title>
        <authorList>
            <person name="Koppel N."/>
            <person name="Bisanz J.E."/>
            <person name="Pandelia M.E."/>
            <person name="Turnbaugh P.J."/>
            <person name="Balskus E.P."/>
        </authorList>
    </citation>
    <scope>NUCLEOTIDE SEQUENCE [LARGE SCALE GENOMIC DNA]</scope>
    <source>
        <strain evidence="2">anaerobia AP69FAA</strain>
    </source>
</reference>
<gene>
    <name evidence="1" type="ORF">C1880_07680</name>
</gene>
<sequence>MHASMREVTTHFREYWLRGIDALPAVEKAAARLRESQQIEHILRGLMQIYEHDSRISADLPDGFDAENVCRFVIENVMGSLHHRNGNCDVLFGLLERTLYANRTQ</sequence>
<proteinExistence type="predicted"/>
<accession>A0A369L797</accession>
<organism evidence="1 2">
    <name type="scientific">Senegalimassilia anaerobia</name>
    <dbReference type="NCBI Taxonomy" id="1473216"/>
    <lineage>
        <taxon>Bacteria</taxon>
        <taxon>Bacillati</taxon>
        <taxon>Actinomycetota</taxon>
        <taxon>Coriobacteriia</taxon>
        <taxon>Coriobacteriales</taxon>
        <taxon>Coriobacteriaceae</taxon>
        <taxon>Senegalimassilia</taxon>
    </lineage>
</organism>
<comment type="caution">
    <text evidence="1">The sequence shown here is derived from an EMBL/GenBank/DDBJ whole genome shotgun (WGS) entry which is preliminary data.</text>
</comment>
<dbReference type="STRING" id="1034345.GCA_000236865_01744"/>
<dbReference type="Proteomes" id="UP000253792">
    <property type="component" value="Unassembled WGS sequence"/>
</dbReference>